<organism evidence="6 7">
    <name type="scientific">Fusarium oxysporum f. sp. cubense (strain race 4)</name>
    <name type="common">Panama disease fungus</name>
    <dbReference type="NCBI Taxonomy" id="2502994"/>
    <lineage>
        <taxon>Eukaryota</taxon>
        <taxon>Fungi</taxon>
        <taxon>Dikarya</taxon>
        <taxon>Ascomycota</taxon>
        <taxon>Pezizomycotina</taxon>
        <taxon>Sordariomycetes</taxon>
        <taxon>Hypocreomycetidae</taxon>
        <taxon>Hypocreales</taxon>
        <taxon>Nectriaceae</taxon>
        <taxon>Fusarium</taxon>
        <taxon>Fusarium oxysporum species complex</taxon>
    </lineage>
</organism>
<dbReference type="InterPro" id="IPR017956">
    <property type="entry name" value="AT_hook_DNA-bd_motif"/>
</dbReference>
<feature type="DNA-binding region" description="Fork-head" evidence="3">
    <location>
        <begin position="855"/>
        <end position="929"/>
    </location>
</feature>
<feature type="compositionally biased region" description="Basic and acidic residues" evidence="4">
    <location>
        <begin position="1074"/>
        <end position="1093"/>
    </location>
</feature>
<evidence type="ECO:0000256" key="3">
    <source>
        <dbReference type="PROSITE-ProRule" id="PRU00089"/>
    </source>
</evidence>
<feature type="region of interest" description="Disordered" evidence="4">
    <location>
        <begin position="984"/>
        <end position="1104"/>
    </location>
</feature>
<feature type="compositionally biased region" description="Basic and acidic residues" evidence="4">
    <location>
        <begin position="673"/>
        <end position="682"/>
    </location>
</feature>
<feature type="compositionally biased region" description="Basic and acidic residues" evidence="4">
    <location>
        <begin position="753"/>
        <end position="769"/>
    </location>
</feature>
<sequence length="1575" mass="170129">MTSSIAGLNGLQNSLGADRDTQAVASRTVTTTSTETETETKTQTQTQAASSPAATPSNATPTPSATKINATSHSPTSNDENRDSKVADPAPAKPPVPAPSASASASASIQTSSSNSNGNSAGVSSSSTMAKTVDASKSTSTSTPAPPSTAIVPTVSASRPTVSLNPSPEEPSAALAPKAATPNQESASSAPAKVSDSRPSPSTPPSTHGVPSAPAIAANATTSTSQQQLEMPLNTAASAHVNVNSGDHTMLDASTPRDAAATLNVDQAQQSTPLQLQMQADNLGEQFAPSTPYAATSMPTINQHAYMMMALATMSGAATAMSPPPTVTPAQVTLPNPLDESFQGIAPTNSTRQTDSHKALESFARIEFADSVFQMTTYAVIIGRDQRALEQARRDERRAEEYRRRTEENVHLGLPPPSPIHPDRSKFSKSYVSEEGGMLGPESDTGENPRPTKRRKTSTQGSSQHDLDEAAAQAQENMISNRQYVSHTPGAAAVDLGSLRPSPYHVPFIGIHSPGPNIASKTKAISREHLKIAYNQDMGVFEAIPLHKNGFFCEDVHYNREKLVLRCGDRLQIKDVDFRFLINGVERGRTGAEEDIEEEPVMALKKRHAQGGKEMSFDFESAHGNGEIQDTSDELSDVASPPESPDFGDGDEDEAEAEAEAEEPAAIQTMETVQEKEAKAEADMEEEADGEMDAEVDMDMDMDMDMDIDDMTMAGAESGLKHEGVLDPHQGHLMPQIPKKRGPGRPPKNGIMSKREQRLLKKQQQEMAKKTLPQAPPVEPPIKRKVGRPRKHPLPEGSSERPEKRKYKPRKPREDGAEGSDAERRAREKKEKKARPKSPPLELKIEDYTEEQLQKPNKNYGVLIDETLTAAGPDGLTLKQIYKRICQRYPWFYFHTETKGWESSVRHNLIGNEAFRKDETTNLWSRVPGVELDAVQEKEAKAEADMEEEADGEMDAEVDMDMDMDMDMDIDDMTMAGAESGLKHEGVLDPHQGHLMPQIPKKRGPGRPPKNGIMSKREQRLLKKQQQEMAKKTLPQAPPVEPPIKRKVGRPRKHPLPEGSSERPEKRKYKPRKPREDGAEGSDAERRAREKKEKKARPKSPPLELKIEDYTEEQLQKPNKNYGVLIDETLTAAGPDGLTLKQIYKRICQRYPWFYFHTETKGWESSVRHNLIGNEAFRKDETTNLWSRVPGVELDAGKKRKASSPDRAATHAYGQYPAPYAYNAQHMAPGAPGYPPGQAPPGYHMPTYTAQQTQPGRPAQPYGASASPPAPGQPTPVAVASQPPAPAQLPPGYGPPPAPARPQLGVPPQGTYSSPYAPRPPPPANTPIKSEEGHANATAAAAGAPLAQQQQQQHHPHPPVPLAAAAKTVPGTGPPQAQQQPATPVNRTPSVSAASPTARYAIEPKLLAAVVKLKSGLIENLKKARNPKAEGIVMSALNRCIGLKKEATENDKMETICMKGIRQVVDAYMKSKSPTPGPASSGSPSAAETLPFFDAKVLASINGFKDVSVKALNPKLGEAKAEAVTLSAIDRVLGIADASIVPPPGEGEAVGNFEGIELHLMKSIRQLLTGMNQKV</sequence>
<reference evidence="7" key="2">
    <citation type="journal article" date="2014" name="PLoS ONE">
        <title>Genome and Transcriptome Analysis of the Fungal Pathogen Fusarium oxysporum f. sp. cubense Causing Banana Vascular Wilt Disease.</title>
        <authorList>
            <person name="Guo L."/>
            <person name="Han L."/>
            <person name="Yang L."/>
            <person name="Zeng H."/>
            <person name="Fan D."/>
            <person name="Zhu Y."/>
            <person name="Feng Y."/>
            <person name="Wang G."/>
            <person name="Peng C."/>
            <person name="Jiang X."/>
            <person name="Zhou D."/>
            <person name="Ni P."/>
            <person name="Liang C."/>
            <person name="Liu L."/>
            <person name="Wang J."/>
            <person name="Mao C."/>
            <person name="Fang X."/>
            <person name="Peng M."/>
            <person name="Huang J."/>
        </authorList>
    </citation>
    <scope>NUCLEOTIDE SEQUENCE [LARGE SCALE GENOMIC DNA]</scope>
    <source>
        <strain evidence="7">race 4</strain>
    </source>
</reference>
<dbReference type="PROSITE" id="PS50039">
    <property type="entry name" value="FORK_HEAD_3"/>
    <property type="match status" value="2"/>
</dbReference>
<feature type="region of interest" description="Disordered" evidence="4">
    <location>
        <begin position="387"/>
        <end position="473"/>
    </location>
</feature>
<feature type="compositionally biased region" description="Low complexity" evidence="4">
    <location>
        <begin position="1301"/>
        <end position="1316"/>
    </location>
</feature>
<dbReference type="Gene3D" id="1.10.10.10">
    <property type="entry name" value="Winged helix-like DNA-binding domain superfamily/Winged helix DNA-binding domain"/>
    <property type="match status" value="2"/>
</dbReference>
<keyword evidence="1 3" id="KW-0238">DNA-binding</keyword>
<evidence type="ECO:0000256" key="2">
    <source>
        <dbReference type="ARBA" id="ARBA00023242"/>
    </source>
</evidence>
<dbReference type="GO" id="GO:0003700">
    <property type="term" value="F:DNA-binding transcription factor activity"/>
    <property type="evidence" value="ECO:0007669"/>
    <property type="project" value="InterPro"/>
</dbReference>
<dbReference type="GO" id="GO:0043565">
    <property type="term" value="F:sequence-specific DNA binding"/>
    <property type="evidence" value="ECO:0007669"/>
    <property type="project" value="InterPro"/>
</dbReference>
<keyword evidence="7" id="KW-1185">Reference proteome</keyword>
<feature type="compositionally biased region" description="Acidic residues" evidence="4">
    <location>
        <begin position="683"/>
        <end position="710"/>
    </location>
</feature>
<feature type="region of interest" description="Disordered" evidence="4">
    <location>
        <begin position="1229"/>
        <end position="1392"/>
    </location>
</feature>
<dbReference type="STRING" id="1229665.N1RDL1"/>
<feature type="region of interest" description="Disordered" evidence="4">
    <location>
        <begin position="1"/>
        <end position="213"/>
    </location>
</feature>
<proteinExistence type="predicted"/>
<feature type="compositionally biased region" description="Low complexity" evidence="4">
    <location>
        <begin position="22"/>
        <end position="66"/>
    </location>
</feature>
<feature type="compositionally biased region" description="Low complexity" evidence="4">
    <location>
        <begin position="197"/>
        <end position="212"/>
    </location>
</feature>
<dbReference type="InterPro" id="IPR036390">
    <property type="entry name" value="WH_DNA-bd_sf"/>
</dbReference>
<feature type="compositionally biased region" description="Pro residues" evidence="4">
    <location>
        <begin position="1283"/>
        <end position="1300"/>
    </location>
</feature>
<gene>
    <name evidence="6" type="ORF">FOC4_g10013842</name>
</gene>
<feature type="compositionally biased region" description="Basic and acidic residues" evidence="4">
    <location>
        <begin position="387"/>
        <end position="410"/>
    </location>
</feature>
<feature type="compositionally biased region" description="Low complexity" evidence="4">
    <location>
        <begin position="1335"/>
        <end position="1353"/>
    </location>
</feature>
<feature type="compositionally biased region" description="Polar residues" evidence="4">
    <location>
        <begin position="155"/>
        <end position="165"/>
    </location>
</feature>
<feature type="compositionally biased region" description="Basic and acidic residues" evidence="4">
    <location>
        <begin position="1015"/>
        <end position="1031"/>
    </location>
</feature>
<evidence type="ECO:0000259" key="5">
    <source>
        <dbReference type="PROSITE" id="PS50039"/>
    </source>
</evidence>
<dbReference type="InterPro" id="IPR036388">
    <property type="entry name" value="WH-like_DNA-bd_sf"/>
</dbReference>
<feature type="compositionally biased region" description="Low complexity" evidence="4">
    <location>
        <begin position="99"/>
        <end position="127"/>
    </location>
</feature>
<feature type="compositionally biased region" description="Basic and acidic residues" evidence="4">
    <location>
        <begin position="719"/>
        <end position="730"/>
    </location>
</feature>
<dbReference type="Proteomes" id="UP000016929">
    <property type="component" value="Unassembled WGS sequence"/>
</dbReference>
<dbReference type="GO" id="GO:0060962">
    <property type="term" value="P:regulation of ribosomal protein gene transcription by RNA polymerase II"/>
    <property type="evidence" value="ECO:0007669"/>
    <property type="project" value="InterPro"/>
</dbReference>
<feature type="DNA-binding region" description="Fork-head" evidence="3">
    <location>
        <begin position="1117"/>
        <end position="1191"/>
    </location>
</feature>
<dbReference type="InterPro" id="IPR045178">
    <property type="entry name" value="Fhl1/FHA1"/>
</dbReference>
<feature type="domain" description="Fork-head" evidence="5">
    <location>
        <begin position="1117"/>
        <end position="1191"/>
    </location>
</feature>
<accession>N1RDL1</accession>
<dbReference type="EMBL" id="KB726993">
    <property type="protein sequence ID" value="EMT63606.1"/>
    <property type="molecule type" value="Genomic_DNA"/>
</dbReference>
<evidence type="ECO:0000313" key="6">
    <source>
        <dbReference type="EMBL" id="EMT63606.1"/>
    </source>
</evidence>
<dbReference type="HOGENOM" id="CLU_002508_1_0_1"/>
<dbReference type="SMART" id="SM00339">
    <property type="entry name" value="FH"/>
    <property type="match status" value="2"/>
</dbReference>
<evidence type="ECO:0000256" key="4">
    <source>
        <dbReference type="SAM" id="MobiDB-lite"/>
    </source>
</evidence>
<dbReference type="SMART" id="SM00384">
    <property type="entry name" value="AT_hook"/>
    <property type="match status" value="4"/>
</dbReference>
<name>N1RDL1_FUSC4</name>
<comment type="subcellular location">
    <subcellularLocation>
        <location evidence="3">Nucleus</location>
    </subcellularLocation>
</comment>
<feature type="compositionally biased region" description="Basic and acidic residues" evidence="4">
    <location>
        <begin position="812"/>
        <end position="831"/>
    </location>
</feature>
<dbReference type="PRINTS" id="PR00053">
    <property type="entry name" value="FORKHEAD"/>
</dbReference>
<feature type="domain" description="Fork-head" evidence="5">
    <location>
        <begin position="855"/>
        <end position="929"/>
    </location>
</feature>
<dbReference type="SUPFAM" id="SSF46785">
    <property type="entry name" value="Winged helix' DNA-binding domain"/>
    <property type="match status" value="2"/>
</dbReference>
<dbReference type="Pfam" id="PF00250">
    <property type="entry name" value="Forkhead"/>
    <property type="match status" value="2"/>
</dbReference>
<feature type="compositionally biased region" description="Acidic residues" evidence="4">
    <location>
        <begin position="646"/>
        <end position="663"/>
    </location>
</feature>
<feature type="compositionally biased region" description="Polar residues" evidence="4">
    <location>
        <begin position="67"/>
        <end position="78"/>
    </location>
</feature>
<dbReference type="PANTHER" id="PTHR21712:SF29">
    <property type="entry name" value="PRE-RRNA-PROCESSING PROTEIN FHL1"/>
    <property type="match status" value="1"/>
</dbReference>
<reference evidence="7" key="1">
    <citation type="submission" date="2012-09" db="EMBL/GenBank/DDBJ databases">
        <title>Genome sequencing and comparative transcriptomics of race 1 and race 4 of banana pathogen: Fusarium oxysporum f. sp. cubense.</title>
        <authorList>
            <person name="Fang X."/>
            <person name="Huang J."/>
        </authorList>
    </citation>
    <scope>NUCLEOTIDE SEQUENCE [LARGE SCALE GENOMIC DNA]</scope>
    <source>
        <strain evidence="7">race 4</strain>
    </source>
</reference>
<dbReference type="GO" id="GO:0005634">
    <property type="term" value="C:nucleus"/>
    <property type="evidence" value="ECO:0007669"/>
    <property type="project" value="UniProtKB-SubCell"/>
</dbReference>
<feature type="compositionally biased region" description="Basic residues" evidence="4">
    <location>
        <begin position="783"/>
        <end position="792"/>
    </location>
</feature>
<feature type="compositionally biased region" description="Low complexity" evidence="4">
    <location>
        <begin position="166"/>
        <end position="182"/>
    </location>
</feature>
<feature type="compositionally biased region" description="Low complexity" evidence="4">
    <location>
        <begin position="1362"/>
        <end position="1384"/>
    </location>
</feature>
<dbReference type="InterPro" id="IPR001766">
    <property type="entry name" value="Fork_head_dom"/>
</dbReference>
<feature type="compositionally biased region" description="Basic residues" evidence="4">
    <location>
        <begin position="1045"/>
        <end position="1054"/>
    </location>
</feature>
<feature type="compositionally biased region" description="Polar residues" evidence="4">
    <location>
        <begin position="1"/>
        <end position="15"/>
    </location>
</feature>
<keyword evidence="2 3" id="KW-0539">Nucleus</keyword>
<dbReference type="OrthoDB" id="5402974at2759"/>
<evidence type="ECO:0000313" key="7">
    <source>
        <dbReference type="Proteomes" id="UP000016929"/>
    </source>
</evidence>
<feature type="region of interest" description="Disordered" evidence="4">
    <location>
        <begin position="617"/>
        <end position="842"/>
    </location>
</feature>
<protein>
    <submittedName>
        <fullName evidence="6">Forkhead box protein J2</fullName>
    </submittedName>
</protein>
<dbReference type="PANTHER" id="PTHR21712">
    <property type="entry name" value="PRE-RRNA-PROCESSING PROTEIN FHL1"/>
    <property type="match status" value="1"/>
</dbReference>
<evidence type="ECO:0000256" key="1">
    <source>
        <dbReference type="ARBA" id="ARBA00023125"/>
    </source>
</evidence>